<protein>
    <submittedName>
        <fullName evidence="1">Uncharacterized protein</fullName>
    </submittedName>
</protein>
<accession>A0A1D9P027</accession>
<dbReference type="AlphaFoldDB" id="A0A1D9P027"/>
<name>A0A1D9P027_9FIRM</name>
<evidence type="ECO:0000313" key="2">
    <source>
        <dbReference type="Proteomes" id="UP000179284"/>
    </source>
</evidence>
<sequence length="365" mass="43207">MKENKMEKKNRTYRNLFILFVAGMLTIAVVFAGTIIYVDPFFHYHAPLKGFPYVVDNQLSQNPGMARNMCYEGCIIGSSMTVNFDTDDFKELLGTETVKLSYSGAYPKDDYNILSIVFDESSYARQNCPVKKVFFAMDIPTMTADLETTKYPLPEYLYDANIVNDVKYVLNKDVLFQYIMRPVVQGKGSDLSEIYFSWWTPDYYNIQWVMHTYEEPEKVEKELGAEELIPQTEENLKVNILPFVEAHPDTEFYFFFPPYSILYWHNVMQENTFEATLKQYQYVADRLLPYDNVHLFYFQDMEETLDLNNYADYSHYKPEINRFMVECFKDGNYEIHSSEEMAKELSKMRQMIDGFDYNELFSKEW</sequence>
<organism evidence="1 2">
    <name type="scientific">Butyrivibrio hungatei</name>
    <dbReference type="NCBI Taxonomy" id="185008"/>
    <lineage>
        <taxon>Bacteria</taxon>
        <taxon>Bacillati</taxon>
        <taxon>Bacillota</taxon>
        <taxon>Clostridia</taxon>
        <taxon>Lachnospirales</taxon>
        <taxon>Lachnospiraceae</taxon>
        <taxon>Butyrivibrio</taxon>
    </lineage>
</organism>
<dbReference type="KEGG" id="bhu:bhn_I0521"/>
<proteinExistence type="predicted"/>
<evidence type="ECO:0000313" key="1">
    <source>
        <dbReference type="EMBL" id="AOZ95555.1"/>
    </source>
</evidence>
<gene>
    <name evidence="1" type="ORF">bhn_I0521</name>
</gene>
<keyword evidence="2" id="KW-1185">Reference proteome</keyword>
<dbReference type="EMBL" id="CP017831">
    <property type="protein sequence ID" value="AOZ95555.1"/>
    <property type="molecule type" value="Genomic_DNA"/>
</dbReference>
<dbReference type="Proteomes" id="UP000179284">
    <property type="component" value="Chromosome I"/>
</dbReference>
<reference evidence="2" key="1">
    <citation type="submission" date="2016-10" db="EMBL/GenBank/DDBJ databases">
        <title>The complete genome sequence of the rumen bacterium Butyrivibrio hungatei MB2003.</title>
        <authorList>
            <person name="Palevich N."/>
            <person name="Kelly W.J."/>
            <person name="Leahy S.C."/>
            <person name="Altermann E."/>
            <person name="Rakonjac J."/>
            <person name="Attwood G.T."/>
        </authorList>
    </citation>
    <scope>NUCLEOTIDE SEQUENCE [LARGE SCALE GENOMIC DNA]</scope>
    <source>
        <strain evidence="2">MB2003</strain>
    </source>
</reference>